<dbReference type="PANTHER" id="PTHR39341">
    <property type="entry name" value="BSL7085 PROTEIN"/>
    <property type="match status" value="1"/>
</dbReference>
<accession>A0A9D1FDR1</accession>
<reference evidence="2" key="2">
    <citation type="journal article" date="2021" name="PeerJ">
        <title>Extensive microbial diversity within the chicken gut microbiome revealed by metagenomics and culture.</title>
        <authorList>
            <person name="Gilroy R."/>
            <person name="Ravi A."/>
            <person name="Getino M."/>
            <person name="Pursley I."/>
            <person name="Horton D.L."/>
            <person name="Alikhan N.F."/>
            <person name="Baker D."/>
            <person name="Gharbi K."/>
            <person name="Hall N."/>
            <person name="Watson M."/>
            <person name="Adriaenssens E.M."/>
            <person name="Foster-Nyarko E."/>
            <person name="Jarju S."/>
            <person name="Secka A."/>
            <person name="Antonio M."/>
            <person name="Oren A."/>
            <person name="Chaudhuri R.R."/>
            <person name="La Ragione R."/>
            <person name="Hildebrand F."/>
            <person name="Pallen M.J."/>
        </authorList>
    </citation>
    <scope>NUCLEOTIDE SEQUENCE</scope>
    <source>
        <strain evidence="2">ChiHjej10B9-9673</strain>
    </source>
</reference>
<protein>
    <submittedName>
        <fullName evidence="2">DUF1858 domain-containing protein</fullName>
    </submittedName>
</protein>
<name>A0A9D1FDR1_9FIRM</name>
<dbReference type="AlphaFoldDB" id="A0A9D1FDR1"/>
<gene>
    <name evidence="2" type="ORF">IAC18_05680</name>
</gene>
<proteinExistence type="predicted"/>
<dbReference type="InterPro" id="IPR038062">
    <property type="entry name" value="ScdA-like_N_sf"/>
</dbReference>
<sequence length="67" mass="7479">MLDIKRDTMISEIIEECPQAMPAFQAIGMHCMGCALASGETLEQACYAHEVDPDLFLEKLKEYLATL</sequence>
<reference evidence="2" key="1">
    <citation type="submission" date="2020-10" db="EMBL/GenBank/DDBJ databases">
        <authorList>
            <person name="Gilroy R."/>
        </authorList>
    </citation>
    <scope>NUCLEOTIDE SEQUENCE</scope>
    <source>
        <strain evidence="2">ChiHjej10B9-9673</strain>
    </source>
</reference>
<evidence type="ECO:0000259" key="1">
    <source>
        <dbReference type="Pfam" id="PF08984"/>
    </source>
</evidence>
<dbReference type="Proteomes" id="UP000824001">
    <property type="component" value="Unassembled WGS sequence"/>
</dbReference>
<dbReference type="NCBIfam" id="TIGR03980">
    <property type="entry name" value="prismane_assoc"/>
    <property type="match status" value="1"/>
</dbReference>
<dbReference type="InterPro" id="IPR023883">
    <property type="entry name" value="CHP03980_redox-disulphide"/>
</dbReference>
<comment type="caution">
    <text evidence="2">The sequence shown here is derived from an EMBL/GenBank/DDBJ whole genome shotgun (WGS) entry which is preliminary data.</text>
</comment>
<dbReference type="Gene3D" id="1.10.3910.10">
    <property type="entry name" value="SP0561-like"/>
    <property type="match status" value="1"/>
</dbReference>
<dbReference type="Pfam" id="PF08984">
    <property type="entry name" value="DUF1858"/>
    <property type="match status" value="1"/>
</dbReference>
<evidence type="ECO:0000313" key="2">
    <source>
        <dbReference type="EMBL" id="HIS67038.1"/>
    </source>
</evidence>
<dbReference type="EMBL" id="DVJK01000158">
    <property type="protein sequence ID" value="HIS67038.1"/>
    <property type="molecule type" value="Genomic_DNA"/>
</dbReference>
<dbReference type="PANTHER" id="PTHR39341:SF1">
    <property type="entry name" value="DUF1858 DOMAIN-CONTAINING PROTEIN"/>
    <property type="match status" value="1"/>
</dbReference>
<dbReference type="SUPFAM" id="SSF140683">
    <property type="entry name" value="SP0561-like"/>
    <property type="match status" value="1"/>
</dbReference>
<feature type="domain" description="DUF1858" evidence="1">
    <location>
        <begin position="4"/>
        <end position="56"/>
    </location>
</feature>
<organism evidence="2 3">
    <name type="scientific">Candidatus Scatomorpha merdipullorum</name>
    <dbReference type="NCBI Taxonomy" id="2840927"/>
    <lineage>
        <taxon>Bacteria</taxon>
        <taxon>Bacillati</taxon>
        <taxon>Bacillota</taxon>
        <taxon>Clostridia</taxon>
        <taxon>Eubacteriales</taxon>
        <taxon>Candidatus Scatomorpha</taxon>
    </lineage>
</organism>
<dbReference type="InterPro" id="IPR015077">
    <property type="entry name" value="DUF1858"/>
</dbReference>
<evidence type="ECO:0000313" key="3">
    <source>
        <dbReference type="Proteomes" id="UP000824001"/>
    </source>
</evidence>